<dbReference type="STRING" id="48698.ENSPFOP00000000202"/>
<dbReference type="Pfam" id="PF13207">
    <property type="entry name" value="AAA_17"/>
    <property type="match status" value="1"/>
</dbReference>
<keyword evidence="1 4" id="KW-0808">Transferase</keyword>
<dbReference type="eggNOG" id="KOG3078">
    <property type="taxonomic scope" value="Eukaryota"/>
</dbReference>
<accession>A0A087X349</accession>
<dbReference type="OMA" id="DCIRRGW"/>
<dbReference type="InterPro" id="IPR027417">
    <property type="entry name" value="P-loop_NTPase"/>
</dbReference>
<organism evidence="5 6">
    <name type="scientific">Poecilia formosa</name>
    <name type="common">Amazon molly</name>
    <name type="synonym">Limia formosa</name>
    <dbReference type="NCBI Taxonomy" id="48698"/>
    <lineage>
        <taxon>Eukaryota</taxon>
        <taxon>Metazoa</taxon>
        <taxon>Chordata</taxon>
        <taxon>Craniata</taxon>
        <taxon>Vertebrata</taxon>
        <taxon>Euteleostomi</taxon>
        <taxon>Actinopterygii</taxon>
        <taxon>Neopterygii</taxon>
        <taxon>Teleostei</taxon>
        <taxon>Neoteleostei</taxon>
        <taxon>Acanthomorphata</taxon>
        <taxon>Ovalentaria</taxon>
        <taxon>Atherinomorphae</taxon>
        <taxon>Cyprinodontiformes</taxon>
        <taxon>Poeciliidae</taxon>
        <taxon>Poeciliinae</taxon>
        <taxon>Poecilia</taxon>
    </lineage>
</organism>
<dbReference type="EMBL" id="AYCK01024433">
    <property type="status" value="NOT_ANNOTATED_CDS"/>
    <property type="molecule type" value="Genomic_DNA"/>
</dbReference>
<evidence type="ECO:0000313" key="6">
    <source>
        <dbReference type="Proteomes" id="UP000028760"/>
    </source>
</evidence>
<evidence type="ECO:0000256" key="2">
    <source>
        <dbReference type="ARBA" id="ARBA00022741"/>
    </source>
</evidence>
<protein>
    <submittedName>
        <fullName evidence="5">Adenylate kinase 8</fullName>
    </submittedName>
</protein>
<evidence type="ECO:0000313" key="5">
    <source>
        <dbReference type="Ensembl" id="ENSPFOP00000000202.2"/>
    </source>
</evidence>
<dbReference type="GO" id="GO:0006139">
    <property type="term" value="P:nucleobase-containing compound metabolic process"/>
    <property type="evidence" value="ECO:0007669"/>
    <property type="project" value="InterPro"/>
</dbReference>
<dbReference type="Gene3D" id="3.40.50.300">
    <property type="entry name" value="P-loop containing nucleotide triphosphate hydrolases"/>
    <property type="match status" value="2"/>
</dbReference>
<dbReference type="GeneTree" id="ENSGT00940000164784"/>
<proteinExistence type="inferred from homology"/>
<dbReference type="GO" id="GO:0005524">
    <property type="term" value="F:ATP binding"/>
    <property type="evidence" value="ECO:0007669"/>
    <property type="project" value="InterPro"/>
</dbReference>
<dbReference type="PANTHER" id="PTHR23359">
    <property type="entry name" value="NUCLEOTIDE KINASE"/>
    <property type="match status" value="1"/>
</dbReference>
<dbReference type="Proteomes" id="UP000028760">
    <property type="component" value="Unassembled WGS sequence"/>
</dbReference>
<dbReference type="SUPFAM" id="SSF52540">
    <property type="entry name" value="P-loop containing nucleoside triphosphate hydrolases"/>
    <property type="match status" value="2"/>
</dbReference>
<dbReference type="HAMAP" id="MF_00235">
    <property type="entry name" value="Adenylate_kinase_Adk"/>
    <property type="match status" value="1"/>
</dbReference>
<keyword evidence="3 4" id="KW-0418">Kinase</keyword>
<dbReference type="GO" id="GO:0019205">
    <property type="term" value="F:nucleobase-containing compound kinase activity"/>
    <property type="evidence" value="ECO:0007669"/>
    <property type="project" value="InterPro"/>
</dbReference>
<sequence>KPLRLKPSLTSMNPERSWFWFCLLSGLVMEQPDDPISYLITFLQRLSLDSPRVLLLGPPAVGKHTLAKTLSNELRAVHLTSESLLKGLSEENMESHDLHVSVQEDSAEVLVQQLQQRLKEMDCFHKGWVLVGIPQTRVQVLQLQRAGIIPEHVVMLDAPEEVLLQRNHGKLTDPITGDVYHQLFVQPENDTIRWRLEKGRSLSDQQLLAEVQRYRCEVTALKAAYQHVLKVFNADQPPADVYQQALTFVQTRRHFRTPRIVLVGPSGSGKSHLARLLSEKYKVVDVSCGSLLRSVVSDGSALGAQIQPYMDVGRPVPDSLLMPVLEARLSQVDCSCRGWILHGFPCDMQQAKSLHESQYQPNRVFFLEASNDVCMQRLSLRGTDPVSGERYHAVTQPAPSSEVQDRLQTAPYDGSGAVTQRLRQFRFNCEGLQTIYPDAIHLDADQDPHSVVIALSDIRL</sequence>
<comment type="similarity">
    <text evidence="4">Belongs to the adenylate kinase family.</text>
</comment>
<evidence type="ECO:0000256" key="3">
    <source>
        <dbReference type="ARBA" id="ARBA00022777"/>
    </source>
</evidence>
<keyword evidence="2" id="KW-0547">Nucleotide-binding</keyword>
<evidence type="ECO:0000256" key="4">
    <source>
        <dbReference type="RuleBase" id="RU003330"/>
    </source>
</evidence>
<reference evidence="5" key="3">
    <citation type="submission" date="2025-09" db="UniProtKB">
        <authorList>
            <consortium name="Ensembl"/>
        </authorList>
    </citation>
    <scope>IDENTIFICATION</scope>
</reference>
<dbReference type="EMBL" id="AYCK01024431">
    <property type="status" value="NOT_ANNOTATED_CDS"/>
    <property type="molecule type" value="Genomic_DNA"/>
</dbReference>
<reference evidence="5" key="2">
    <citation type="submission" date="2025-08" db="UniProtKB">
        <authorList>
            <consortium name="Ensembl"/>
        </authorList>
    </citation>
    <scope>IDENTIFICATION</scope>
</reference>
<dbReference type="AlphaFoldDB" id="A0A087X349"/>
<evidence type="ECO:0000256" key="1">
    <source>
        <dbReference type="ARBA" id="ARBA00022679"/>
    </source>
</evidence>
<dbReference type="Ensembl" id="ENSPFOT00000000203.2">
    <property type="protein sequence ID" value="ENSPFOP00000000202.2"/>
    <property type="gene ID" value="ENSPFOG00000000207.2"/>
</dbReference>
<dbReference type="EMBL" id="AYCK01024432">
    <property type="status" value="NOT_ANNOTATED_CDS"/>
    <property type="molecule type" value="Genomic_DNA"/>
</dbReference>
<dbReference type="EMBL" id="AYCK01024434">
    <property type="status" value="NOT_ANNOTATED_CDS"/>
    <property type="molecule type" value="Genomic_DNA"/>
</dbReference>
<dbReference type="InterPro" id="IPR000850">
    <property type="entry name" value="Adenylat/UMP-CMP_kin"/>
</dbReference>
<name>A0A087X349_POEFO</name>
<dbReference type="CDD" id="cd01428">
    <property type="entry name" value="ADK"/>
    <property type="match status" value="2"/>
</dbReference>
<keyword evidence="6" id="KW-1185">Reference proteome</keyword>
<dbReference type="PRINTS" id="PR00094">
    <property type="entry name" value="ADENYLTKNASE"/>
</dbReference>
<dbReference type="Pfam" id="PF00406">
    <property type="entry name" value="ADK"/>
    <property type="match status" value="1"/>
</dbReference>
<reference evidence="6" key="1">
    <citation type="submission" date="2013-10" db="EMBL/GenBank/DDBJ databases">
        <authorList>
            <person name="Schartl M."/>
            <person name="Warren W."/>
        </authorList>
    </citation>
    <scope>NUCLEOTIDE SEQUENCE [LARGE SCALE GENOMIC DNA]</scope>
    <source>
        <strain evidence="6">female</strain>
    </source>
</reference>